<dbReference type="InterPro" id="IPR011344">
    <property type="entry name" value="ssDNA-bd"/>
</dbReference>
<evidence type="ECO:0000256" key="3">
    <source>
        <dbReference type="RuleBase" id="RU000524"/>
    </source>
</evidence>
<dbReference type="OrthoDB" id="9809878at2"/>
<accession>A0A1G6VZD6</accession>
<comment type="subunit">
    <text evidence="2">Homotetramer.</text>
</comment>
<dbReference type="SUPFAM" id="SSF50249">
    <property type="entry name" value="Nucleic acid-binding proteins"/>
    <property type="match status" value="1"/>
</dbReference>
<dbReference type="CDD" id="cd04496">
    <property type="entry name" value="SSB_OBF"/>
    <property type="match status" value="1"/>
</dbReference>
<sequence>MNKILIIGRLTADPELNFTQSGNAVCRVTVATDRAYQAEGRKNTDFIRVVAWRGVAETLAKYMHKGSMVAVEGELHVESYEDKEGVRRISPEVLANRIKFLDYRAKGQKTPESVPEVPGVEVGYDPKDLPFEEDTEQAELPF</sequence>
<dbReference type="Pfam" id="PF00436">
    <property type="entry name" value="SSB"/>
    <property type="match status" value="1"/>
</dbReference>
<feature type="region of interest" description="Disordered" evidence="4">
    <location>
        <begin position="108"/>
        <end position="142"/>
    </location>
</feature>
<protein>
    <recommendedName>
        <fullName evidence="2 3">Single-stranded DNA-binding protein</fullName>
        <shortName evidence="2">SSB</shortName>
    </recommendedName>
</protein>
<dbReference type="AlphaFoldDB" id="A0A1G6VZD6"/>
<dbReference type="NCBIfam" id="TIGR00621">
    <property type="entry name" value="ssb"/>
    <property type="match status" value="1"/>
</dbReference>
<organism evidence="5 6">
    <name type="scientific">Peptococcus niger</name>
    <dbReference type="NCBI Taxonomy" id="2741"/>
    <lineage>
        <taxon>Bacteria</taxon>
        <taxon>Bacillati</taxon>
        <taxon>Bacillota</taxon>
        <taxon>Clostridia</taxon>
        <taxon>Eubacteriales</taxon>
        <taxon>Peptococcaceae</taxon>
        <taxon>Peptococcus</taxon>
    </lineage>
</organism>
<feature type="compositionally biased region" description="Acidic residues" evidence="4">
    <location>
        <begin position="131"/>
        <end position="142"/>
    </location>
</feature>
<dbReference type="GO" id="GO:0009295">
    <property type="term" value="C:nucleoid"/>
    <property type="evidence" value="ECO:0007669"/>
    <property type="project" value="TreeGrafter"/>
</dbReference>
<dbReference type="EMBL" id="FNAF01000004">
    <property type="protein sequence ID" value="SDD58186.1"/>
    <property type="molecule type" value="Genomic_DNA"/>
</dbReference>
<reference evidence="5 6" key="1">
    <citation type="submission" date="2016-10" db="EMBL/GenBank/DDBJ databases">
        <authorList>
            <person name="de Groot N.N."/>
        </authorList>
    </citation>
    <scope>NUCLEOTIDE SEQUENCE [LARGE SCALE GENOMIC DNA]</scope>
    <source>
        <strain evidence="5 6">DSM 20475</strain>
    </source>
</reference>
<dbReference type="GO" id="GO:0006260">
    <property type="term" value="P:DNA replication"/>
    <property type="evidence" value="ECO:0007669"/>
    <property type="project" value="InterPro"/>
</dbReference>
<dbReference type="InterPro" id="IPR000424">
    <property type="entry name" value="Primosome_PriB/ssb"/>
</dbReference>
<name>A0A1G6VZD6_PEPNI</name>
<dbReference type="RefSeq" id="WP_091791626.1">
    <property type="nucleotide sequence ID" value="NZ_FNAF01000004.1"/>
</dbReference>
<proteinExistence type="inferred from homology"/>
<evidence type="ECO:0000256" key="1">
    <source>
        <dbReference type="ARBA" id="ARBA00023125"/>
    </source>
</evidence>
<dbReference type="PANTHER" id="PTHR10302:SF27">
    <property type="entry name" value="SINGLE-STRANDED DNA-BINDING PROTEIN"/>
    <property type="match status" value="1"/>
</dbReference>
<feature type="compositionally biased region" description="Low complexity" evidence="4">
    <location>
        <begin position="114"/>
        <end position="123"/>
    </location>
</feature>
<dbReference type="PANTHER" id="PTHR10302">
    <property type="entry name" value="SINGLE-STRANDED DNA-BINDING PROTEIN"/>
    <property type="match status" value="1"/>
</dbReference>
<comment type="caution">
    <text evidence="2">Lacks conserved residue(s) required for the propagation of feature annotation.</text>
</comment>
<evidence type="ECO:0000256" key="4">
    <source>
        <dbReference type="SAM" id="MobiDB-lite"/>
    </source>
</evidence>
<dbReference type="GO" id="GO:0003697">
    <property type="term" value="F:single-stranded DNA binding"/>
    <property type="evidence" value="ECO:0007669"/>
    <property type="project" value="UniProtKB-UniRule"/>
</dbReference>
<dbReference type="STRING" id="2741.SAMN04489866_104167"/>
<keyword evidence="6" id="KW-1185">Reference proteome</keyword>
<evidence type="ECO:0000313" key="5">
    <source>
        <dbReference type="EMBL" id="SDD58186.1"/>
    </source>
</evidence>
<dbReference type="InterPro" id="IPR012340">
    <property type="entry name" value="NA-bd_OB-fold"/>
</dbReference>
<dbReference type="Gene3D" id="2.40.50.140">
    <property type="entry name" value="Nucleic acid-binding proteins"/>
    <property type="match status" value="1"/>
</dbReference>
<dbReference type="HAMAP" id="MF_00984">
    <property type="entry name" value="SSB"/>
    <property type="match status" value="1"/>
</dbReference>
<evidence type="ECO:0000313" key="6">
    <source>
        <dbReference type="Proteomes" id="UP000198995"/>
    </source>
</evidence>
<keyword evidence="1 2" id="KW-0238">DNA-binding</keyword>
<dbReference type="Proteomes" id="UP000198995">
    <property type="component" value="Unassembled WGS sequence"/>
</dbReference>
<gene>
    <name evidence="5" type="ORF">SAMN04489866_104167</name>
</gene>
<dbReference type="PROSITE" id="PS50935">
    <property type="entry name" value="SSB"/>
    <property type="match status" value="1"/>
</dbReference>
<evidence type="ECO:0000256" key="2">
    <source>
        <dbReference type="HAMAP-Rule" id="MF_00984"/>
    </source>
</evidence>